<organism evidence="2 3">
    <name type="scientific">Rhizobium azibense</name>
    <dbReference type="NCBI Taxonomy" id="1136135"/>
    <lineage>
        <taxon>Bacteria</taxon>
        <taxon>Pseudomonadati</taxon>
        <taxon>Pseudomonadota</taxon>
        <taxon>Alphaproteobacteria</taxon>
        <taxon>Hyphomicrobiales</taxon>
        <taxon>Rhizobiaceae</taxon>
        <taxon>Rhizobium/Agrobacterium group</taxon>
        <taxon>Rhizobium</taxon>
    </lineage>
</organism>
<keyword evidence="1" id="KW-0812">Transmembrane</keyword>
<proteinExistence type="predicted"/>
<evidence type="ECO:0000313" key="3">
    <source>
        <dbReference type="Proteomes" id="UP000295547"/>
    </source>
</evidence>
<accession>A0A4R3Q538</accession>
<evidence type="ECO:0000256" key="1">
    <source>
        <dbReference type="SAM" id="Phobius"/>
    </source>
</evidence>
<dbReference type="Proteomes" id="UP000295547">
    <property type="component" value="Unassembled WGS sequence"/>
</dbReference>
<comment type="caution">
    <text evidence="2">The sequence shown here is derived from an EMBL/GenBank/DDBJ whole genome shotgun (WGS) entry which is preliminary data.</text>
</comment>
<gene>
    <name evidence="2" type="ORF">EV130_11816</name>
</gene>
<name>A0A4R3Q538_9HYPH</name>
<sequence length="109" mass="11985">MGEKSTLWLGARVLHRAETPPSESTLEGVELSIIFAEAEPVGSFVGTSISEPLLQIGILVTVGGYLIYLQPLMRMAARKADHPLQRNETRGRSALLPTVTYATYWDTIQ</sequence>
<keyword evidence="3" id="KW-1185">Reference proteome</keyword>
<evidence type="ECO:0000313" key="2">
    <source>
        <dbReference type="EMBL" id="TCU16211.1"/>
    </source>
</evidence>
<dbReference type="OrthoDB" id="9760920at2"/>
<keyword evidence="1" id="KW-0472">Membrane</keyword>
<protein>
    <submittedName>
        <fullName evidence="2">Uncharacterized protein</fullName>
    </submittedName>
</protein>
<dbReference type="AlphaFoldDB" id="A0A4R3Q538"/>
<dbReference type="RefSeq" id="WP_009992643.1">
    <property type="nucleotide sequence ID" value="NZ_SMBJ01000018.1"/>
</dbReference>
<reference evidence="2 3" key="1">
    <citation type="submission" date="2019-03" db="EMBL/GenBank/DDBJ databases">
        <title>Genomic Encyclopedia of Type Strains, Phase IV (KMG-V): Genome sequencing to study the core and pangenomes of soil and plant-associated prokaryotes.</title>
        <authorList>
            <person name="Whitman W."/>
        </authorList>
    </citation>
    <scope>NUCLEOTIDE SEQUENCE [LARGE SCALE GENOMIC DNA]</scope>
    <source>
        <strain evidence="2 3">Gr42</strain>
    </source>
</reference>
<feature type="transmembrane region" description="Helical" evidence="1">
    <location>
        <begin position="52"/>
        <end position="69"/>
    </location>
</feature>
<keyword evidence="1" id="KW-1133">Transmembrane helix</keyword>
<dbReference type="EMBL" id="SMBJ01000018">
    <property type="protein sequence ID" value="TCU16211.1"/>
    <property type="molecule type" value="Genomic_DNA"/>
</dbReference>